<gene>
    <name evidence="1" type="ORF">AVEN_71564_1</name>
</gene>
<dbReference type="EMBL" id="BGPR01010748">
    <property type="protein sequence ID" value="GBN47799.1"/>
    <property type="molecule type" value="Genomic_DNA"/>
</dbReference>
<proteinExistence type="predicted"/>
<name>A0A4Y2P9R4_ARAVE</name>
<comment type="caution">
    <text evidence="1">The sequence shown here is derived from an EMBL/GenBank/DDBJ whole genome shotgun (WGS) entry which is preliminary data.</text>
</comment>
<accession>A0A4Y2P9R4</accession>
<evidence type="ECO:0000313" key="2">
    <source>
        <dbReference type="Proteomes" id="UP000499080"/>
    </source>
</evidence>
<keyword evidence="2" id="KW-1185">Reference proteome</keyword>
<evidence type="ECO:0000313" key="1">
    <source>
        <dbReference type="EMBL" id="GBN47799.1"/>
    </source>
</evidence>
<sequence length="112" mass="12805">MGTKQQNMAILCWKQASNLEPSVSVFQILPPGRRGSWDIYTVYIRYGDMGHRPMPPCMKPFQRPNRLNGHGHQIAKLGDSMLESSFEPGILRFHIPDFTTWSLCFLGHLETS</sequence>
<reference evidence="1 2" key="1">
    <citation type="journal article" date="2019" name="Sci. Rep.">
        <title>Orb-weaving spider Araneus ventricosus genome elucidates the spidroin gene catalogue.</title>
        <authorList>
            <person name="Kono N."/>
            <person name="Nakamura H."/>
            <person name="Ohtoshi R."/>
            <person name="Moran D.A.P."/>
            <person name="Shinohara A."/>
            <person name="Yoshida Y."/>
            <person name="Fujiwara M."/>
            <person name="Mori M."/>
            <person name="Tomita M."/>
            <person name="Arakawa K."/>
        </authorList>
    </citation>
    <scope>NUCLEOTIDE SEQUENCE [LARGE SCALE GENOMIC DNA]</scope>
</reference>
<organism evidence="1 2">
    <name type="scientific">Araneus ventricosus</name>
    <name type="common">Orbweaver spider</name>
    <name type="synonym">Epeira ventricosa</name>
    <dbReference type="NCBI Taxonomy" id="182803"/>
    <lineage>
        <taxon>Eukaryota</taxon>
        <taxon>Metazoa</taxon>
        <taxon>Ecdysozoa</taxon>
        <taxon>Arthropoda</taxon>
        <taxon>Chelicerata</taxon>
        <taxon>Arachnida</taxon>
        <taxon>Araneae</taxon>
        <taxon>Araneomorphae</taxon>
        <taxon>Entelegynae</taxon>
        <taxon>Araneoidea</taxon>
        <taxon>Araneidae</taxon>
        <taxon>Araneus</taxon>
    </lineage>
</organism>
<dbReference type="AlphaFoldDB" id="A0A4Y2P9R4"/>
<protein>
    <submittedName>
        <fullName evidence="1">Uncharacterized protein</fullName>
    </submittedName>
</protein>
<dbReference type="Proteomes" id="UP000499080">
    <property type="component" value="Unassembled WGS sequence"/>
</dbReference>